<dbReference type="AlphaFoldDB" id="A0A1S6HWH5"/>
<accession>A0A1S6HWH5</accession>
<gene>
    <name evidence="1" type="ORF">Sps_04701</name>
</gene>
<organism evidence="1 2">
    <name type="scientific">Shewanella psychrophila</name>
    <dbReference type="NCBI Taxonomy" id="225848"/>
    <lineage>
        <taxon>Bacteria</taxon>
        <taxon>Pseudomonadati</taxon>
        <taxon>Pseudomonadota</taxon>
        <taxon>Gammaproteobacteria</taxon>
        <taxon>Alteromonadales</taxon>
        <taxon>Shewanellaceae</taxon>
        <taxon>Shewanella</taxon>
    </lineage>
</organism>
<evidence type="ECO:0000313" key="2">
    <source>
        <dbReference type="Proteomes" id="UP000189545"/>
    </source>
</evidence>
<dbReference type="RefSeq" id="WP_077754630.1">
    <property type="nucleotide sequence ID" value="NZ_CP014782.1"/>
</dbReference>
<name>A0A1S6HWH5_9GAMM</name>
<protein>
    <submittedName>
        <fullName evidence="1">Uncharacterized protein</fullName>
    </submittedName>
</protein>
<evidence type="ECO:0000313" key="1">
    <source>
        <dbReference type="EMBL" id="AQS39784.1"/>
    </source>
</evidence>
<reference evidence="1 2" key="1">
    <citation type="submission" date="2016-03" db="EMBL/GenBank/DDBJ databases">
        <title>Complete genome sequence of Shewanella psychrophila WP2, a deep sea bacterium isolated from west Pacific sediment.</title>
        <authorList>
            <person name="Xu G."/>
            <person name="Jian H."/>
        </authorList>
    </citation>
    <scope>NUCLEOTIDE SEQUENCE [LARGE SCALE GENOMIC DNA]</scope>
    <source>
        <strain evidence="1 2">WP2</strain>
    </source>
</reference>
<keyword evidence="2" id="KW-1185">Reference proteome</keyword>
<dbReference type="EMBL" id="CP014782">
    <property type="protein sequence ID" value="AQS39784.1"/>
    <property type="molecule type" value="Genomic_DNA"/>
</dbReference>
<dbReference type="Proteomes" id="UP000189545">
    <property type="component" value="Chromosome"/>
</dbReference>
<dbReference type="KEGG" id="spsw:Sps_04701"/>
<proteinExistence type="predicted"/>
<sequence>MSLINCVIISQINNLTELMSDKKSYQTKQNMWYKDNLEAKGTKMVLAIMDKIQKAKQDKRSGQ</sequence>